<evidence type="ECO:0000256" key="5">
    <source>
        <dbReference type="RuleBase" id="RU361168"/>
    </source>
</evidence>
<dbReference type="PRINTS" id="PR00740">
    <property type="entry name" value="GLHYDRLASE27"/>
</dbReference>
<dbReference type="Gene3D" id="2.60.40.1180">
    <property type="entry name" value="Golgi alpha-mannosidase II"/>
    <property type="match status" value="1"/>
</dbReference>
<evidence type="ECO:0000256" key="2">
    <source>
        <dbReference type="ARBA" id="ARBA00022729"/>
    </source>
</evidence>
<keyword evidence="5" id="KW-1015">Disulfide bond</keyword>
<evidence type="ECO:0000256" key="4">
    <source>
        <dbReference type="ARBA" id="ARBA00023295"/>
    </source>
</evidence>
<gene>
    <name evidence="8" type="ORF">ACFSR2_20885</name>
</gene>
<proteinExistence type="inferred from homology"/>
<dbReference type="Proteomes" id="UP001597510">
    <property type="component" value="Unassembled WGS sequence"/>
</dbReference>
<dbReference type="PANTHER" id="PTHR11452">
    <property type="entry name" value="ALPHA-GALACTOSIDASE/ALPHA-N-ACETYLGALACTOSAMINIDASE"/>
    <property type="match status" value="1"/>
</dbReference>
<organism evidence="8 9">
    <name type="scientific">Emticicia soli</name>
    <dbReference type="NCBI Taxonomy" id="2027878"/>
    <lineage>
        <taxon>Bacteria</taxon>
        <taxon>Pseudomonadati</taxon>
        <taxon>Bacteroidota</taxon>
        <taxon>Cytophagia</taxon>
        <taxon>Cytophagales</taxon>
        <taxon>Leadbetterellaceae</taxon>
        <taxon>Emticicia</taxon>
    </lineage>
</organism>
<dbReference type="RefSeq" id="WP_340233070.1">
    <property type="nucleotide sequence ID" value="NZ_JBBEWC010000001.1"/>
</dbReference>
<dbReference type="SMART" id="SM00776">
    <property type="entry name" value="NPCBM"/>
    <property type="match status" value="1"/>
</dbReference>
<dbReference type="InterPro" id="IPR038637">
    <property type="entry name" value="NPCBM_sf"/>
</dbReference>
<dbReference type="CDD" id="cd14792">
    <property type="entry name" value="GH27"/>
    <property type="match status" value="1"/>
</dbReference>
<dbReference type="InterPro" id="IPR015919">
    <property type="entry name" value="Cadherin-like_sf"/>
</dbReference>
<sequence>MNKKIVLLCVLALLNTGIVAQKTKDVWLDDLPIKSFSEGIPAVLPKTNAAGDSMKIKGIYYIHGVGVNSTSVLAFYLNGMATEFSATVGVDDRGIKNLPHKFYVIGDKKILFESGEMRWGDTPKDVNLNVQGIKQLGLLVLVDMDINKTYSNWANAKFKMKDNALPQTLPNSNEKYILTPLPDKKPKINSAKIFGVRPGNPFLYTIAASGEQPIYFTVENLPEGLSVNPKTGIITGQLGQKGTYKVNLKAKNAVGEAQKELRIIVGDTIALTPPIGWNGWNSWAKNIDRAKVIASADAMVKMGLSQHGWTYINIDDAWQGQRGGTLNAIQPNEKFPKFKEMVDYIHGLGLKVGVYSTPMITSYAGYIGGSSDFENGKITDSIINNKRAFRYIGKYRFEQNDAHQMAAWGVDYLKYDWRIDVNAAERMSVALKNSGRDIVYSISNSAPFSHASDWARLTNTFRTGPDIRDSWLSLYHSAFTLDKWAPFGGRGHWLDPDMMILGNVTTGSALHPTRLTPDEQYSHVSLFSLLAAPLLIGCPIEQLDAFTLNLLTNDEVIEINQDPLGKSARLVSAENGVQIWLKPLEDGSFALGIFNIAEFGKTPQSYFRWGDEQPINYALEFNRIGLKGKYKLRDAWQQKDLGIFDKSFQTTINHHGVILLKVFPVK</sequence>
<evidence type="ECO:0000259" key="7">
    <source>
        <dbReference type="SMART" id="SM00776"/>
    </source>
</evidence>
<feature type="signal peptide" evidence="6">
    <location>
        <begin position="1"/>
        <end position="20"/>
    </location>
</feature>
<comment type="caution">
    <text evidence="8">The sequence shown here is derived from an EMBL/GenBank/DDBJ whole genome shotgun (WGS) entry which is preliminary data.</text>
</comment>
<comment type="catalytic activity">
    <reaction evidence="5">
        <text>Hydrolysis of terminal, non-reducing alpha-D-galactose residues in alpha-D-galactosides, including galactose oligosaccharides, galactomannans and galactolipids.</text>
        <dbReference type="EC" id="3.2.1.22"/>
    </reaction>
</comment>
<evidence type="ECO:0000313" key="9">
    <source>
        <dbReference type="Proteomes" id="UP001597510"/>
    </source>
</evidence>
<feature type="chain" id="PRO_5046794221" description="Alpha-galactosidase" evidence="6">
    <location>
        <begin position="21"/>
        <end position="666"/>
    </location>
</feature>
<dbReference type="Pfam" id="PF08305">
    <property type="entry name" value="NPCBM"/>
    <property type="match status" value="1"/>
</dbReference>
<dbReference type="Gene3D" id="3.20.20.70">
    <property type="entry name" value="Aldolase class I"/>
    <property type="match status" value="1"/>
</dbReference>
<keyword evidence="9" id="KW-1185">Reference proteome</keyword>
<keyword evidence="2 6" id="KW-0732">Signal</keyword>
<accession>A0ABW5JC44</accession>
<dbReference type="Gene3D" id="2.60.120.1060">
    <property type="entry name" value="NPCBM/NEW2 domain"/>
    <property type="match status" value="1"/>
</dbReference>
<dbReference type="SUPFAM" id="SSF49313">
    <property type="entry name" value="Cadherin-like"/>
    <property type="match status" value="1"/>
</dbReference>
<dbReference type="InterPro" id="IPR017853">
    <property type="entry name" value="GH"/>
</dbReference>
<dbReference type="PANTHER" id="PTHR11452:SF75">
    <property type="entry name" value="ALPHA-GALACTOSIDASE MEL1"/>
    <property type="match status" value="1"/>
</dbReference>
<dbReference type="EC" id="3.2.1.22" evidence="5"/>
<dbReference type="InterPro" id="IPR002241">
    <property type="entry name" value="Glyco_hydro_27"/>
</dbReference>
<dbReference type="InterPro" id="IPR013780">
    <property type="entry name" value="Glyco_hydro_b"/>
</dbReference>
<dbReference type="SUPFAM" id="SSF51011">
    <property type="entry name" value="Glycosyl hydrolase domain"/>
    <property type="match status" value="1"/>
</dbReference>
<dbReference type="Pfam" id="PF05345">
    <property type="entry name" value="He_PIG"/>
    <property type="match status" value="1"/>
</dbReference>
<dbReference type="EMBL" id="JBHULC010000038">
    <property type="protein sequence ID" value="MFD2523366.1"/>
    <property type="molecule type" value="Genomic_DNA"/>
</dbReference>
<dbReference type="InterPro" id="IPR013785">
    <property type="entry name" value="Aldolase_TIM"/>
</dbReference>
<dbReference type="SUPFAM" id="SSF49785">
    <property type="entry name" value="Galactose-binding domain-like"/>
    <property type="match status" value="1"/>
</dbReference>
<dbReference type="Pfam" id="PF17801">
    <property type="entry name" value="Melibiase_C"/>
    <property type="match status" value="1"/>
</dbReference>
<dbReference type="InterPro" id="IPR013222">
    <property type="entry name" value="Glyco_hyd_98_carb-bd"/>
</dbReference>
<dbReference type="InterPro" id="IPR008979">
    <property type="entry name" value="Galactose-bd-like_sf"/>
</dbReference>
<reference evidence="9" key="1">
    <citation type="journal article" date="2019" name="Int. J. Syst. Evol. Microbiol.">
        <title>The Global Catalogue of Microorganisms (GCM) 10K type strain sequencing project: providing services to taxonomists for standard genome sequencing and annotation.</title>
        <authorList>
            <consortium name="The Broad Institute Genomics Platform"/>
            <consortium name="The Broad Institute Genome Sequencing Center for Infectious Disease"/>
            <person name="Wu L."/>
            <person name="Ma J."/>
        </authorList>
    </citation>
    <scope>NUCLEOTIDE SEQUENCE [LARGE SCALE GENOMIC DNA]</scope>
    <source>
        <strain evidence="9">KCTC 52344</strain>
    </source>
</reference>
<comment type="similarity">
    <text evidence="1 5">Belongs to the glycosyl hydrolase 27 family.</text>
</comment>
<dbReference type="Pfam" id="PF16499">
    <property type="entry name" value="Melibiase_2"/>
    <property type="match status" value="2"/>
</dbReference>
<evidence type="ECO:0000313" key="8">
    <source>
        <dbReference type="EMBL" id="MFD2523366.1"/>
    </source>
</evidence>
<name>A0ABW5JC44_9BACT</name>
<evidence type="ECO:0000256" key="1">
    <source>
        <dbReference type="ARBA" id="ARBA00009743"/>
    </source>
</evidence>
<feature type="domain" description="Glycosyl hydrolase family 98 putative carbohydrate-binding module" evidence="7">
    <location>
        <begin position="22"/>
        <end position="160"/>
    </location>
</feature>
<keyword evidence="4 5" id="KW-0326">Glycosidase</keyword>
<evidence type="ECO:0000256" key="3">
    <source>
        <dbReference type="ARBA" id="ARBA00022801"/>
    </source>
</evidence>
<dbReference type="InterPro" id="IPR013783">
    <property type="entry name" value="Ig-like_fold"/>
</dbReference>
<dbReference type="SUPFAM" id="SSF51445">
    <property type="entry name" value="(Trans)glycosidases"/>
    <property type="match status" value="1"/>
</dbReference>
<keyword evidence="3 5" id="KW-0378">Hydrolase</keyword>
<dbReference type="InterPro" id="IPR041233">
    <property type="entry name" value="Melibiase_C"/>
</dbReference>
<evidence type="ECO:0000256" key="6">
    <source>
        <dbReference type="SAM" id="SignalP"/>
    </source>
</evidence>
<dbReference type="Gene3D" id="2.60.40.10">
    <property type="entry name" value="Immunoglobulins"/>
    <property type="match status" value="1"/>
</dbReference>
<protein>
    <recommendedName>
        <fullName evidence="5">Alpha-galactosidase</fullName>
        <ecNumber evidence="5">3.2.1.22</ecNumber>
    </recommendedName>
    <alternativeName>
        <fullName evidence="5">Melibiase</fullName>
    </alternativeName>
</protein>